<proteinExistence type="predicted"/>
<accession>A0AA37F3L1</accession>
<protein>
    <recommendedName>
        <fullName evidence="4">Lipoprotein</fullName>
    </recommendedName>
</protein>
<dbReference type="Proteomes" id="UP000627984">
    <property type="component" value="Unassembled WGS sequence"/>
</dbReference>
<gene>
    <name evidence="2" type="ORF">GCM10010126_18080</name>
</gene>
<reference evidence="2" key="1">
    <citation type="journal article" date="2014" name="Int. J. Syst. Evol. Microbiol.">
        <title>Complete genome sequence of Corynebacterium casei LMG S-19264T (=DSM 44701T), isolated from a smear-ripened cheese.</title>
        <authorList>
            <consortium name="US DOE Joint Genome Institute (JGI-PGF)"/>
            <person name="Walter F."/>
            <person name="Albersmeier A."/>
            <person name="Kalinowski J."/>
            <person name="Ruckert C."/>
        </authorList>
    </citation>
    <scope>NUCLEOTIDE SEQUENCE</scope>
    <source>
        <strain evidence="2">JCM 3093</strain>
    </source>
</reference>
<comment type="caution">
    <text evidence="2">The sequence shown here is derived from an EMBL/GenBank/DDBJ whole genome shotgun (WGS) entry which is preliminary data.</text>
</comment>
<dbReference type="EMBL" id="BMQD01000004">
    <property type="protein sequence ID" value="GGK58845.1"/>
    <property type="molecule type" value="Genomic_DNA"/>
</dbReference>
<organism evidence="2 3">
    <name type="scientific">Planomonospora parontospora</name>
    <dbReference type="NCBI Taxonomy" id="58119"/>
    <lineage>
        <taxon>Bacteria</taxon>
        <taxon>Bacillati</taxon>
        <taxon>Actinomycetota</taxon>
        <taxon>Actinomycetes</taxon>
        <taxon>Streptosporangiales</taxon>
        <taxon>Streptosporangiaceae</taxon>
        <taxon>Planomonospora</taxon>
    </lineage>
</organism>
<dbReference type="AlphaFoldDB" id="A0AA37F3L1"/>
<evidence type="ECO:0000313" key="3">
    <source>
        <dbReference type="Proteomes" id="UP000627984"/>
    </source>
</evidence>
<sequence length="330" mass="34136">MPRRLLALILGLSLLTGCGARSDGRTPAYRDSGSGPSAEASAGAVGAAEAAQAFELLQGLGDAWRDRDCAAVGRLTAWAEKTLGGRACEATRNGRPAPASAGTVGKYAGPEFLLPASGGEDRWFVALAREPDPAYFLFVDEGDGWRLGAGPIPATGDTASEAASDTVPEAAGSPGSTAVASGTGVRARLVPQRYLTYLTDPAGVSGVTFPKRDAAAVLRADLGARRTEAAPDRLTTDVRLVVGPRRVLPLSEGALVVHALEIEYRQRPRPGRSSLSRPVHGGAELRAFTGRSRAAELTGTEIVLLVTEVGDDGEVSTVASRRALADLTAK</sequence>
<evidence type="ECO:0008006" key="4">
    <source>
        <dbReference type="Google" id="ProtNLM"/>
    </source>
</evidence>
<name>A0AA37F3L1_9ACTN</name>
<evidence type="ECO:0000256" key="1">
    <source>
        <dbReference type="SAM" id="MobiDB-lite"/>
    </source>
</evidence>
<dbReference type="PROSITE" id="PS51257">
    <property type="entry name" value="PROKAR_LIPOPROTEIN"/>
    <property type="match status" value="1"/>
</dbReference>
<feature type="region of interest" description="Disordered" evidence="1">
    <location>
        <begin position="156"/>
        <end position="180"/>
    </location>
</feature>
<dbReference type="RefSeq" id="WP_191894298.1">
    <property type="nucleotide sequence ID" value="NZ_BMQD01000004.1"/>
</dbReference>
<reference evidence="2" key="2">
    <citation type="submission" date="2022-09" db="EMBL/GenBank/DDBJ databases">
        <authorList>
            <person name="Sun Q."/>
            <person name="Ohkuma M."/>
        </authorList>
    </citation>
    <scope>NUCLEOTIDE SEQUENCE</scope>
    <source>
        <strain evidence="2">JCM 3093</strain>
    </source>
</reference>
<evidence type="ECO:0000313" key="2">
    <source>
        <dbReference type="EMBL" id="GGK58845.1"/>
    </source>
</evidence>